<sequence>MMNNLNDEDNVYDSEYFHYQWHKITSISYINIIDYKGKRQAFESEPWSEIPMTEEDILKSCQSNIYDDYIKYLLSKIVVSNHSTILKFLQKMLQ</sequence>
<comment type="caution">
    <text evidence="1">The sequence shown here is derived from an EMBL/GenBank/DDBJ whole genome shotgun (WGS) entry which is preliminary data.</text>
</comment>
<proteinExistence type="predicted"/>
<evidence type="ECO:0000313" key="2">
    <source>
        <dbReference type="Proteomes" id="UP000886998"/>
    </source>
</evidence>
<dbReference type="Proteomes" id="UP000886998">
    <property type="component" value="Unassembled WGS sequence"/>
</dbReference>
<name>A0A8X6XGT1_9ARAC</name>
<evidence type="ECO:0000313" key="1">
    <source>
        <dbReference type="EMBL" id="GFY53572.1"/>
    </source>
</evidence>
<keyword evidence="2" id="KW-1185">Reference proteome</keyword>
<gene>
    <name evidence="1" type="ORF">TNIN_14091</name>
</gene>
<accession>A0A8X6XGT1</accession>
<protein>
    <submittedName>
        <fullName evidence="1">Uncharacterized protein</fullName>
    </submittedName>
</protein>
<reference evidence="1" key="1">
    <citation type="submission" date="2020-08" db="EMBL/GenBank/DDBJ databases">
        <title>Multicomponent nature underlies the extraordinary mechanical properties of spider dragline silk.</title>
        <authorList>
            <person name="Kono N."/>
            <person name="Nakamura H."/>
            <person name="Mori M."/>
            <person name="Yoshida Y."/>
            <person name="Ohtoshi R."/>
            <person name="Malay A.D."/>
            <person name="Moran D.A.P."/>
            <person name="Tomita M."/>
            <person name="Numata K."/>
            <person name="Arakawa K."/>
        </authorList>
    </citation>
    <scope>NUCLEOTIDE SEQUENCE</scope>
</reference>
<organism evidence="1 2">
    <name type="scientific">Trichonephila inaurata madagascariensis</name>
    <dbReference type="NCBI Taxonomy" id="2747483"/>
    <lineage>
        <taxon>Eukaryota</taxon>
        <taxon>Metazoa</taxon>
        <taxon>Ecdysozoa</taxon>
        <taxon>Arthropoda</taxon>
        <taxon>Chelicerata</taxon>
        <taxon>Arachnida</taxon>
        <taxon>Araneae</taxon>
        <taxon>Araneomorphae</taxon>
        <taxon>Entelegynae</taxon>
        <taxon>Araneoidea</taxon>
        <taxon>Nephilidae</taxon>
        <taxon>Trichonephila</taxon>
        <taxon>Trichonephila inaurata</taxon>
    </lineage>
</organism>
<dbReference type="AlphaFoldDB" id="A0A8X6XGT1"/>
<dbReference type="EMBL" id="BMAV01009381">
    <property type="protein sequence ID" value="GFY53572.1"/>
    <property type="molecule type" value="Genomic_DNA"/>
</dbReference>